<dbReference type="AlphaFoldDB" id="A0A0P7HD86"/>
<proteinExistence type="predicted"/>
<feature type="transmembrane region" description="Helical" evidence="1">
    <location>
        <begin position="142"/>
        <end position="162"/>
    </location>
</feature>
<evidence type="ECO:0000313" key="4">
    <source>
        <dbReference type="Proteomes" id="UP000050535"/>
    </source>
</evidence>
<dbReference type="GO" id="GO:0006508">
    <property type="term" value="P:proteolysis"/>
    <property type="evidence" value="ECO:0007669"/>
    <property type="project" value="UniProtKB-KW"/>
</dbReference>
<accession>A0A0P7HD86</accession>
<sequence length="193" mass="19948">MNDGTLQFALGLPGQLLVFGFALGYLRWRSLPVPVSLPSRTESLLVGASVLASVVAALGLTALRRTLAGSVTSTIGGMVAGNPSLALMIGVASVILIAPAEELLFRGAVQGRLRERFGAWPAITGASTLFAGWHLLNFGGSAIGTILAAGVIGVVSLLWGYAYERTGNVAVPVLTHGLYNLTLMVISFAELTA</sequence>
<keyword evidence="3" id="KW-0378">Hydrolase</keyword>
<keyword evidence="3" id="KW-0645">Protease</keyword>
<dbReference type="STRING" id="699431.SY89_02332"/>
<dbReference type="PANTHER" id="PTHR43592">
    <property type="entry name" value="CAAX AMINO TERMINAL PROTEASE"/>
    <property type="match status" value="1"/>
</dbReference>
<keyword evidence="1" id="KW-0812">Transmembrane</keyword>
<gene>
    <name evidence="3" type="ORF">SY89_02332</name>
</gene>
<protein>
    <submittedName>
        <fullName evidence="3">CAAX amino terminal protease self-immunity</fullName>
    </submittedName>
</protein>
<keyword evidence="1" id="KW-1133">Transmembrane helix</keyword>
<dbReference type="PANTHER" id="PTHR43592:SF15">
    <property type="entry name" value="CAAX AMINO TERMINAL PROTEASE FAMILY PROTEIN"/>
    <property type="match status" value="1"/>
</dbReference>
<dbReference type="Pfam" id="PF02517">
    <property type="entry name" value="Rce1-like"/>
    <property type="match status" value="1"/>
</dbReference>
<dbReference type="PATRIC" id="fig|699431.3.peg.2392"/>
<evidence type="ECO:0000256" key="1">
    <source>
        <dbReference type="SAM" id="Phobius"/>
    </source>
</evidence>
<dbReference type="EMBL" id="LGUC01000001">
    <property type="protein sequence ID" value="KPN31584.1"/>
    <property type="molecule type" value="Genomic_DNA"/>
</dbReference>
<dbReference type="Proteomes" id="UP000050535">
    <property type="component" value="Unassembled WGS sequence"/>
</dbReference>
<dbReference type="InterPro" id="IPR003675">
    <property type="entry name" value="Rce1/LyrA-like_dom"/>
</dbReference>
<feature type="domain" description="CAAX prenyl protease 2/Lysostaphin resistance protein A-like" evidence="2">
    <location>
        <begin position="85"/>
        <end position="181"/>
    </location>
</feature>
<feature type="transmembrane region" description="Helical" evidence="1">
    <location>
        <begin position="6"/>
        <end position="23"/>
    </location>
</feature>
<evidence type="ECO:0000259" key="2">
    <source>
        <dbReference type="Pfam" id="PF02517"/>
    </source>
</evidence>
<feature type="transmembrane region" description="Helical" evidence="1">
    <location>
        <begin position="83"/>
        <end position="105"/>
    </location>
</feature>
<keyword evidence="1" id="KW-0472">Membrane</keyword>
<dbReference type="OrthoDB" id="275779at2157"/>
<evidence type="ECO:0000313" key="3">
    <source>
        <dbReference type="EMBL" id="KPN31584.1"/>
    </source>
</evidence>
<dbReference type="GO" id="GO:0080120">
    <property type="term" value="P:CAAX-box protein maturation"/>
    <property type="evidence" value="ECO:0007669"/>
    <property type="project" value="UniProtKB-ARBA"/>
</dbReference>
<name>A0A0P7HD86_9EURY</name>
<feature type="transmembrane region" description="Helical" evidence="1">
    <location>
        <begin position="169"/>
        <end position="189"/>
    </location>
</feature>
<keyword evidence="4" id="KW-1185">Reference proteome</keyword>
<feature type="transmembrane region" description="Helical" evidence="1">
    <location>
        <begin position="44"/>
        <end position="63"/>
    </location>
</feature>
<dbReference type="GO" id="GO:0004175">
    <property type="term" value="F:endopeptidase activity"/>
    <property type="evidence" value="ECO:0007669"/>
    <property type="project" value="UniProtKB-ARBA"/>
</dbReference>
<comment type="caution">
    <text evidence="3">The sequence shown here is derived from an EMBL/GenBank/DDBJ whole genome shotgun (WGS) entry which is preliminary data.</text>
</comment>
<dbReference type="RefSeq" id="WP_204374445.1">
    <property type="nucleotide sequence ID" value="NZ_LGUC01000001.1"/>
</dbReference>
<organism evidence="3 4">
    <name type="scientific">Halolamina pelagica</name>
    <dbReference type="NCBI Taxonomy" id="699431"/>
    <lineage>
        <taxon>Archaea</taxon>
        <taxon>Methanobacteriati</taxon>
        <taxon>Methanobacteriota</taxon>
        <taxon>Stenosarchaea group</taxon>
        <taxon>Halobacteria</taxon>
        <taxon>Halobacteriales</taxon>
        <taxon>Haloferacaceae</taxon>
    </lineage>
</organism>
<reference evidence="4" key="1">
    <citation type="submission" date="2013-11" db="EMBL/GenBank/DDBJ databases">
        <authorList>
            <person name="Hoang H.T."/>
            <person name="Killian M.L."/>
            <person name="Madson D.M."/>
            <person name="Arruda P.H.E."/>
            <person name="Sun D."/>
            <person name="Schwartz K.J."/>
            <person name="Yoon K."/>
        </authorList>
    </citation>
    <scope>NUCLEOTIDE SEQUENCE [LARGE SCALE GENOMIC DNA]</scope>
    <source>
        <strain evidence="4">CDK2</strain>
    </source>
</reference>